<evidence type="ECO:0000256" key="1">
    <source>
        <dbReference type="SAM" id="MobiDB-lite"/>
    </source>
</evidence>
<feature type="region of interest" description="Disordered" evidence="1">
    <location>
        <begin position="68"/>
        <end position="131"/>
    </location>
</feature>
<dbReference type="Proteomes" id="UP000777438">
    <property type="component" value="Unassembled WGS sequence"/>
</dbReference>
<evidence type="ECO:0000313" key="3">
    <source>
        <dbReference type="Proteomes" id="UP000777438"/>
    </source>
</evidence>
<proteinExistence type="predicted"/>
<feature type="compositionally biased region" description="Basic and acidic residues" evidence="1">
    <location>
        <begin position="88"/>
        <end position="99"/>
    </location>
</feature>
<dbReference type="EMBL" id="JAGPYM010000002">
    <property type="protein sequence ID" value="KAH6898319.1"/>
    <property type="molecule type" value="Genomic_DNA"/>
</dbReference>
<organism evidence="2 3">
    <name type="scientific">Thelonectria olida</name>
    <dbReference type="NCBI Taxonomy" id="1576542"/>
    <lineage>
        <taxon>Eukaryota</taxon>
        <taxon>Fungi</taxon>
        <taxon>Dikarya</taxon>
        <taxon>Ascomycota</taxon>
        <taxon>Pezizomycotina</taxon>
        <taxon>Sordariomycetes</taxon>
        <taxon>Hypocreomycetidae</taxon>
        <taxon>Hypocreales</taxon>
        <taxon>Nectriaceae</taxon>
        <taxon>Thelonectria</taxon>
    </lineage>
</organism>
<evidence type="ECO:0000313" key="2">
    <source>
        <dbReference type="EMBL" id="KAH6898319.1"/>
    </source>
</evidence>
<comment type="caution">
    <text evidence="2">The sequence shown here is derived from an EMBL/GenBank/DDBJ whole genome shotgun (WGS) entry which is preliminary data.</text>
</comment>
<gene>
    <name evidence="2" type="ORF">B0T10DRAFT_543304</name>
</gene>
<name>A0A9P8WGA2_9HYPO</name>
<accession>A0A9P8WGA2</accession>
<sequence>MIKGQLVMIPGPLESLPPLTPSAKSLLSTVIKVIEGDLDDAQSSGNKTVVPEGRVVCLRFLTPEIRLANPSNPNEGAGHPCSTIPTRPDQHASTEENHDYQCLTAAVQPKQTEEEKEDISGPETEPWQSVESGATKCIRLDESLDPYVEYTTASPSTGPKPLMVTTRKLSKEESLMVSNVYHMEELQYKEIVCDPHRGNLLLTREGRLFKSTERLL</sequence>
<keyword evidence="3" id="KW-1185">Reference proteome</keyword>
<reference evidence="2 3" key="1">
    <citation type="journal article" date="2021" name="Nat. Commun.">
        <title>Genetic determinants of endophytism in the Arabidopsis root mycobiome.</title>
        <authorList>
            <person name="Mesny F."/>
            <person name="Miyauchi S."/>
            <person name="Thiergart T."/>
            <person name="Pickel B."/>
            <person name="Atanasova L."/>
            <person name="Karlsson M."/>
            <person name="Huettel B."/>
            <person name="Barry K.W."/>
            <person name="Haridas S."/>
            <person name="Chen C."/>
            <person name="Bauer D."/>
            <person name="Andreopoulos W."/>
            <person name="Pangilinan J."/>
            <person name="LaButti K."/>
            <person name="Riley R."/>
            <person name="Lipzen A."/>
            <person name="Clum A."/>
            <person name="Drula E."/>
            <person name="Henrissat B."/>
            <person name="Kohler A."/>
            <person name="Grigoriev I.V."/>
            <person name="Martin F.M."/>
            <person name="Hacquard S."/>
        </authorList>
    </citation>
    <scope>NUCLEOTIDE SEQUENCE [LARGE SCALE GENOMIC DNA]</scope>
    <source>
        <strain evidence="2 3">MPI-CAGE-CH-0241</strain>
    </source>
</reference>
<protein>
    <submittedName>
        <fullName evidence="2">Uncharacterized protein</fullName>
    </submittedName>
</protein>
<dbReference type="AlphaFoldDB" id="A0A9P8WGA2"/>